<dbReference type="InterPro" id="IPR013083">
    <property type="entry name" value="Znf_RING/FYVE/PHD"/>
</dbReference>
<dbReference type="SUPFAM" id="SSF143990">
    <property type="entry name" value="YbiA-like"/>
    <property type="match status" value="1"/>
</dbReference>
<evidence type="ECO:0008006" key="4">
    <source>
        <dbReference type="Google" id="ProtNLM"/>
    </source>
</evidence>
<keyword evidence="3" id="KW-1185">Reference proteome</keyword>
<dbReference type="Gene3D" id="3.30.40.10">
    <property type="entry name" value="Zinc/RING finger domain, C3HC4 (zinc finger)"/>
    <property type="match status" value="1"/>
</dbReference>
<dbReference type="CDD" id="cd15457">
    <property type="entry name" value="NADAR"/>
    <property type="match status" value="1"/>
</dbReference>
<evidence type="ECO:0000313" key="3">
    <source>
        <dbReference type="Proteomes" id="UP001141327"/>
    </source>
</evidence>
<dbReference type="SUPFAM" id="SSF49599">
    <property type="entry name" value="TRAF domain-like"/>
    <property type="match status" value="1"/>
</dbReference>
<evidence type="ECO:0000256" key="1">
    <source>
        <dbReference type="SAM" id="MobiDB-lite"/>
    </source>
</evidence>
<feature type="compositionally biased region" description="Pro residues" evidence="1">
    <location>
        <begin position="170"/>
        <end position="188"/>
    </location>
</feature>
<gene>
    <name evidence="2" type="ORF">PAPYR_8093</name>
</gene>
<dbReference type="InterPro" id="IPR012816">
    <property type="entry name" value="NADAR"/>
</dbReference>
<proteinExistence type="predicted"/>
<name>A0ABQ8UBE3_9EUKA</name>
<dbReference type="Gene3D" id="1.10.357.40">
    <property type="entry name" value="YbiA-like"/>
    <property type="match status" value="1"/>
</dbReference>
<feature type="compositionally biased region" description="Pro residues" evidence="1">
    <location>
        <begin position="198"/>
        <end position="210"/>
    </location>
</feature>
<comment type="caution">
    <text evidence="2">The sequence shown here is derived from an EMBL/GenBank/DDBJ whole genome shotgun (WGS) entry which is preliminary data.</text>
</comment>
<evidence type="ECO:0000313" key="2">
    <source>
        <dbReference type="EMBL" id="KAJ4456613.1"/>
    </source>
</evidence>
<dbReference type="Proteomes" id="UP001141327">
    <property type="component" value="Unassembled WGS sequence"/>
</dbReference>
<feature type="region of interest" description="Disordered" evidence="1">
    <location>
        <begin position="147"/>
        <end position="211"/>
    </location>
</feature>
<reference evidence="2" key="1">
    <citation type="journal article" date="2022" name="bioRxiv">
        <title>Genomics of Preaxostyla Flagellates Illuminates Evolutionary Transitions and the Path Towards Mitochondrial Loss.</title>
        <authorList>
            <person name="Novak L.V.F."/>
            <person name="Treitli S.C."/>
            <person name="Pyrih J."/>
            <person name="Halakuc P."/>
            <person name="Pipaliya S.V."/>
            <person name="Vacek V."/>
            <person name="Brzon O."/>
            <person name="Soukal P."/>
            <person name="Eme L."/>
            <person name="Dacks J.B."/>
            <person name="Karnkowska A."/>
            <person name="Elias M."/>
            <person name="Hampl V."/>
        </authorList>
    </citation>
    <scope>NUCLEOTIDE SEQUENCE</scope>
    <source>
        <strain evidence="2">RCP-MX</strain>
    </source>
</reference>
<protein>
    <recommendedName>
        <fullName evidence="4">TRAF-type domain-containing protein</fullName>
    </recommendedName>
</protein>
<organism evidence="2 3">
    <name type="scientific">Paratrimastix pyriformis</name>
    <dbReference type="NCBI Taxonomy" id="342808"/>
    <lineage>
        <taxon>Eukaryota</taxon>
        <taxon>Metamonada</taxon>
        <taxon>Preaxostyla</taxon>
        <taxon>Paratrimastigidae</taxon>
        <taxon>Paratrimastix</taxon>
    </lineage>
</organism>
<sequence>MCQACCEEWFKRKRECPECRSPVNANAPTLDISLHGMIGRLTVFCANQQAGCEWQGKLEDAEEHEVRACLYRQGAIPQHQVGCPNIPVACPIPSSPRQNSLDQHLAEPSAARMRTMAECLSVTQVELQQTKAQLARLSALFNELLDSQPRDRLPPDLLQRLPPRRRADSPPAPGAQPATPPPGMPPPLAGRLRADAPPFTPAPVPRPPLPAAGRARFRAEAPPFRPRDPVPTFLPPRDPIPDFAPLRDPAPVFGPPPFPFFAPPRDPVPMFAPPGDPVPFFAPPPPDPGMEPDDDAEVEPRSLLDLRLWPDSKDRYQMLLNSALCPVRDETGYVHRSLDHFYFAQMAAEDPVRLARILAAPSALEAREVTRGVRLTPVWLPACLAPLLHLSNPLGLLLKYSQHPELCDLLASTHPRRHGSSQFEVQRPPIINACLVRLPRPVQIVFVAPGSYWSRANRLGKLLMKVRDLIRSRQDLLELLPPSRYNGE</sequence>
<accession>A0ABQ8UBE3</accession>
<dbReference type="InterPro" id="IPR037238">
    <property type="entry name" value="YbiA-like_sf"/>
</dbReference>
<dbReference type="EMBL" id="JAPMOS010000065">
    <property type="protein sequence ID" value="KAJ4456613.1"/>
    <property type="molecule type" value="Genomic_DNA"/>
</dbReference>